<reference evidence="2" key="1">
    <citation type="journal article" date="2019" name="Int. J. Syst. Evol. Microbiol.">
        <title>The Global Catalogue of Microorganisms (GCM) 10K type strain sequencing project: providing services to taxonomists for standard genome sequencing and annotation.</title>
        <authorList>
            <consortium name="The Broad Institute Genomics Platform"/>
            <consortium name="The Broad Institute Genome Sequencing Center for Infectious Disease"/>
            <person name="Wu L."/>
            <person name="Ma J."/>
        </authorList>
    </citation>
    <scope>NUCLEOTIDE SEQUENCE [LARGE SCALE GENOMIC DNA]</scope>
    <source>
        <strain evidence="2">JCM 3115</strain>
    </source>
</reference>
<gene>
    <name evidence="1" type="ORF">GCM10010140_67440</name>
</gene>
<comment type="caution">
    <text evidence="1">The sequence shown here is derived from an EMBL/GenBank/DDBJ whole genome shotgun (WGS) entry which is preliminary data.</text>
</comment>
<dbReference type="Proteomes" id="UP000611554">
    <property type="component" value="Unassembled WGS sequence"/>
</dbReference>
<name>A0ABQ2RGZ6_9ACTN</name>
<protein>
    <submittedName>
        <fullName evidence="1">Uncharacterized protein</fullName>
    </submittedName>
</protein>
<keyword evidence="2" id="KW-1185">Reference proteome</keyword>
<dbReference type="EMBL" id="BMQJ01000023">
    <property type="protein sequence ID" value="GGQ27677.1"/>
    <property type="molecule type" value="Genomic_DNA"/>
</dbReference>
<evidence type="ECO:0000313" key="1">
    <source>
        <dbReference type="EMBL" id="GGQ27677.1"/>
    </source>
</evidence>
<proteinExistence type="predicted"/>
<sequence length="131" mass="14210">MVLQPAMLVANQLAGLLRAGSDNLADTHTGPYSDQIIPAVQAPGPVGRSWQTKLRPCPDYVLSRVFFGRRGTASPFRCPYTVERGTPNESAICWAVLSRVSYGCRARAAWSAVSLGRRPAGVQPARAIWNE</sequence>
<organism evidence="1 2">
    <name type="scientific">Streptosporangium pseudovulgare</name>
    <dbReference type="NCBI Taxonomy" id="35765"/>
    <lineage>
        <taxon>Bacteria</taxon>
        <taxon>Bacillati</taxon>
        <taxon>Actinomycetota</taxon>
        <taxon>Actinomycetes</taxon>
        <taxon>Streptosporangiales</taxon>
        <taxon>Streptosporangiaceae</taxon>
        <taxon>Streptosporangium</taxon>
    </lineage>
</organism>
<accession>A0ABQ2RGZ6</accession>
<evidence type="ECO:0000313" key="2">
    <source>
        <dbReference type="Proteomes" id="UP000611554"/>
    </source>
</evidence>